<evidence type="ECO:0000256" key="9">
    <source>
        <dbReference type="ARBA" id="ARBA00022842"/>
    </source>
</evidence>
<evidence type="ECO:0000256" key="14">
    <source>
        <dbReference type="PIRSR" id="PIRSR002811-1"/>
    </source>
</evidence>
<evidence type="ECO:0000256" key="12">
    <source>
        <dbReference type="HAMAP-Rule" id="MF_00974"/>
    </source>
</evidence>
<evidence type="ECO:0000259" key="17">
    <source>
        <dbReference type="PROSITE" id="PS50880"/>
    </source>
</evidence>
<keyword evidence="2 12" id="KW-0639">Primosome</keyword>
<dbReference type="PIRSF" id="PIRSF002811">
    <property type="entry name" value="DnaG"/>
    <property type="match status" value="1"/>
</dbReference>
<dbReference type="InterPro" id="IPR002694">
    <property type="entry name" value="Znf_CHC2"/>
</dbReference>
<keyword evidence="5 12" id="KW-0235">DNA replication</keyword>
<comment type="function">
    <text evidence="12 13">RNA polymerase that catalyzes the synthesis of short RNA molecules used as primers for DNA polymerase during DNA replication.</text>
</comment>
<dbReference type="SUPFAM" id="SSF57783">
    <property type="entry name" value="Zinc beta-ribbon"/>
    <property type="match status" value="1"/>
</dbReference>
<sequence>MSFAFESDTKERVRAATDIVDLIGSRLELRRQGRNYVALCPWHKDSRPSLQVNTEKQIWKCWVCDIGGDVFTYLMQDQGLSFGDALRQLADRAGIALDQGKSDQRKYAANAERKAALYRTLAWAEEKFHKYLMDSQDGATAREYLKQRGISDESLELFKVGLAPNAWSVLLDSAKKQNLSAEVLEAAGMVIRRDRGGHYDRFRNRIMFPIRDRDKKTIAFGGRVLPGSDEGAKYINSPETRLFQKSQQLYGFDIAATPIRQTRQAVVMEGYTDVIIAHQFGVTNSVAVLGTALGTAHLKLLRHYCDQIVLLLDGDEAGQKRSDDVLELFLHAQMDVRVLTLPDKMDPADFLLKHGTDALKDLLADSVDAMEFKMRRVSTGFDPMVDTHRANQAVEEMLSLLAKVPSSGLISNESFRLRQNQILPRLARRFSIPEDSLRSRLTDLRKKGERLTKRPSQADAAQPTRLLRPGDLSPFERELLELIIVAPQVAPLALERVQSGWLECEAARQMLDAYQTLEFEGQSLEFESVMIALEDSSLKSLLVTLHDQANAKLQYTRDSAENRLQVLTQRMGEQQDVMRRQQLVSELQNNKMSEKAEMDVLQDMIREARLRQGLFDIPSSPEVPPQALDEKEPTNDNSDDVPLSEQSSPG</sequence>
<evidence type="ECO:0000256" key="16">
    <source>
        <dbReference type="SAM" id="MobiDB-lite"/>
    </source>
</evidence>
<dbReference type="InterPro" id="IPR030846">
    <property type="entry name" value="DnaG_bac"/>
</dbReference>
<dbReference type="GO" id="GO:0006269">
    <property type="term" value="P:DNA replication, synthesis of primer"/>
    <property type="evidence" value="ECO:0007669"/>
    <property type="project" value="UniProtKB-UniRule"/>
</dbReference>
<feature type="domain" description="Toprim" evidence="17">
    <location>
        <begin position="263"/>
        <end position="344"/>
    </location>
</feature>
<protein>
    <recommendedName>
        <fullName evidence="12 13">DNA primase</fullName>
        <ecNumber evidence="12">2.7.7.101</ecNumber>
    </recommendedName>
</protein>
<dbReference type="AlphaFoldDB" id="A0A518G3D2"/>
<dbReference type="EC" id="2.7.7.101" evidence="12"/>
<dbReference type="GO" id="GO:0005737">
    <property type="term" value="C:cytoplasm"/>
    <property type="evidence" value="ECO:0007669"/>
    <property type="project" value="TreeGrafter"/>
</dbReference>
<keyword evidence="4 12" id="KW-0548">Nucleotidyltransferase</keyword>
<dbReference type="GO" id="GO:0000428">
    <property type="term" value="C:DNA-directed RNA polymerase complex"/>
    <property type="evidence" value="ECO:0007669"/>
    <property type="project" value="UniProtKB-KW"/>
</dbReference>
<keyword evidence="9" id="KW-0460">Magnesium</keyword>
<dbReference type="Proteomes" id="UP000318017">
    <property type="component" value="Chromosome"/>
</dbReference>
<keyword evidence="10 12" id="KW-0238">DNA-binding</keyword>
<evidence type="ECO:0000256" key="10">
    <source>
        <dbReference type="ARBA" id="ARBA00023125"/>
    </source>
</evidence>
<keyword evidence="7 12" id="KW-0863">Zinc-finger</keyword>
<dbReference type="SMART" id="SM00493">
    <property type="entry name" value="TOPRIM"/>
    <property type="match status" value="1"/>
</dbReference>
<evidence type="ECO:0000256" key="8">
    <source>
        <dbReference type="ARBA" id="ARBA00022833"/>
    </source>
</evidence>
<name>A0A518G3D2_9BACT</name>
<dbReference type="InterPro" id="IPR037068">
    <property type="entry name" value="DNA_primase_core_N_sf"/>
</dbReference>
<evidence type="ECO:0000313" key="19">
    <source>
        <dbReference type="Proteomes" id="UP000318017"/>
    </source>
</evidence>
<dbReference type="NCBIfam" id="TIGR01391">
    <property type="entry name" value="dnaG"/>
    <property type="match status" value="1"/>
</dbReference>
<keyword evidence="15" id="KW-0175">Coiled coil</keyword>
<dbReference type="PANTHER" id="PTHR30313:SF2">
    <property type="entry name" value="DNA PRIMASE"/>
    <property type="match status" value="1"/>
</dbReference>
<dbReference type="CDD" id="cd03364">
    <property type="entry name" value="TOPRIM_DnaG_primases"/>
    <property type="match status" value="1"/>
</dbReference>
<comment type="domain">
    <text evidence="12">Contains an N-terminal zinc-binding domain, a central core domain that contains the primase activity, and a C-terminal DnaB-binding domain.</text>
</comment>
<keyword evidence="3 12" id="KW-0808">Transferase</keyword>
<accession>A0A518G3D2</accession>
<keyword evidence="8 12" id="KW-0862">Zinc</keyword>
<dbReference type="EMBL" id="CP036298">
    <property type="protein sequence ID" value="QDV23049.1"/>
    <property type="molecule type" value="Genomic_DNA"/>
</dbReference>
<feature type="zinc finger region" description="CHC2-type" evidence="12 14">
    <location>
        <begin position="40"/>
        <end position="64"/>
    </location>
</feature>
<proteinExistence type="inferred from homology"/>
<comment type="similarity">
    <text evidence="12 13">Belongs to the DnaG primase family.</text>
</comment>
<dbReference type="SUPFAM" id="SSF56731">
    <property type="entry name" value="DNA primase core"/>
    <property type="match status" value="1"/>
</dbReference>
<comment type="subunit">
    <text evidence="12">Monomer. Interacts with DnaB.</text>
</comment>
<dbReference type="InterPro" id="IPR036977">
    <property type="entry name" value="DNA_primase_Znf_CHC2"/>
</dbReference>
<evidence type="ECO:0000256" key="11">
    <source>
        <dbReference type="ARBA" id="ARBA00023163"/>
    </source>
</evidence>
<keyword evidence="6 12" id="KW-0479">Metal-binding</keyword>
<dbReference type="InterPro" id="IPR013264">
    <property type="entry name" value="DNAG_N"/>
</dbReference>
<dbReference type="GO" id="GO:0008270">
    <property type="term" value="F:zinc ion binding"/>
    <property type="evidence" value="ECO:0007669"/>
    <property type="project" value="UniProtKB-UniRule"/>
</dbReference>
<feature type="region of interest" description="Disordered" evidence="16">
    <location>
        <begin position="613"/>
        <end position="650"/>
    </location>
</feature>
<evidence type="ECO:0000256" key="7">
    <source>
        <dbReference type="ARBA" id="ARBA00022771"/>
    </source>
</evidence>
<evidence type="ECO:0000256" key="13">
    <source>
        <dbReference type="PIRNR" id="PIRNR002811"/>
    </source>
</evidence>
<evidence type="ECO:0000256" key="1">
    <source>
        <dbReference type="ARBA" id="ARBA00022478"/>
    </source>
</evidence>
<evidence type="ECO:0000256" key="2">
    <source>
        <dbReference type="ARBA" id="ARBA00022515"/>
    </source>
</evidence>
<dbReference type="Gene3D" id="3.90.980.10">
    <property type="entry name" value="DNA primase, catalytic core, N-terminal domain"/>
    <property type="match status" value="1"/>
</dbReference>
<dbReference type="KEGG" id="ahel:Q31a_13440"/>
<dbReference type="Pfam" id="PF01807">
    <property type="entry name" value="Zn_ribbon_DnaG"/>
    <property type="match status" value="1"/>
</dbReference>
<keyword evidence="19" id="KW-1185">Reference proteome</keyword>
<evidence type="ECO:0000256" key="3">
    <source>
        <dbReference type="ARBA" id="ARBA00022679"/>
    </source>
</evidence>
<dbReference type="PANTHER" id="PTHR30313">
    <property type="entry name" value="DNA PRIMASE"/>
    <property type="match status" value="1"/>
</dbReference>
<dbReference type="Pfam" id="PF13155">
    <property type="entry name" value="Toprim_2"/>
    <property type="match status" value="1"/>
</dbReference>
<gene>
    <name evidence="18" type="primary">dnaG_1</name>
    <name evidence="12" type="synonym">dnaG</name>
    <name evidence="18" type="ORF">Q31a_13440</name>
</gene>
<evidence type="ECO:0000313" key="18">
    <source>
        <dbReference type="EMBL" id="QDV23049.1"/>
    </source>
</evidence>
<dbReference type="Gene3D" id="3.40.1360.10">
    <property type="match status" value="1"/>
</dbReference>
<dbReference type="InterPro" id="IPR006295">
    <property type="entry name" value="DNA_primase_DnaG"/>
</dbReference>
<dbReference type="SMART" id="SM00400">
    <property type="entry name" value="ZnF_CHCC"/>
    <property type="match status" value="1"/>
</dbReference>
<dbReference type="FunFam" id="3.90.580.10:FF:000001">
    <property type="entry name" value="DNA primase"/>
    <property type="match status" value="1"/>
</dbReference>
<reference evidence="18 19" key="1">
    <citation type="submission" date="2019-02" db="EMBL/GenBank/DDBJ databases">
        <title>Deep-cultivation of Planctomycetes and their phenomic and genomic characterization uncovers novel biology.</title>
        <authorList>
            <person name="Wiegand S."/>
            <person name="Jogler M."/>
            <person name="Boedeker C."/>
            <person name="Pinto D."/>
            <person name="Vollmers J."/>
            <person name="Rivas-Marin E."/>
            <person name="Kohn T."/>
            <person name="Peeters S.H."/>
            <person name="Heuer A."/>
            <person name="Rast P."/>
            <person name="Oberbeckmann S."/>
            <person name="Bunk B."/>
            <person name="Jeske O."/>
            <person name="Meyerdierks A."/>
            <person name="Storesund J.E."/>
            <person name="Kallscheuer N."/>
            <person name="Luecker S."/>
            <person name="Lage O.M."/>
            <person name="Pohl T."/>
            <person name="Merkel B.J."/>
            <person name="Hornburger P."/>
            <person name="Mueller R.-W."/>
            <person name="Bruemmer F."/>
            <person name="Labrenz M."/>
            <person name="Spormann A.M."/>
            <person name="Op den Camp H."/>
            <person name="Overmann J."/>
            <person name="Amann R."/>
            <person name="Jetten M.S.M."/>
            <person name="Mascher T."/>
            <person name="Medema M.H."/>
            <person name="Devos D.P."/>
            <person name="Kaster A.-K."/>
            <person name="Ovreas L."/>
            <person name="Rohde M."/>
            <person name="Galperin M.Y."/>
            <person name="Jogler C."/>
        </authorList>
    </citation>
    <scope>NUCLEOTIDE SEQUENCE [LARGE SCALE GENOMIC DNA]</scope>
    <source>
        <strain evidence="18 19">Q31a</strain>
    </source>
</reference>
<evidence type="ECO:0000256" key="5">
    <source>
        <dbReference type="ARBA" id="ARBA00022705"/>
    </source>
</evidence>
<dbReference type="Gene3D" id="3.90.580.10">
    <property type="entry name" value="Zinc finger, CHC2-type domain"/>
    <property type="match status" value="1"/>
</dbReference>
<evidence type="ECO:0000256" key="15">
    <source>
        <dbReference type="SAM" id="Coils"/>
    </source>
</evidence>
<keyword evidence="11 12" id="KW-0804">Transcription</keyword>
<keyword evidence="1 12" id="KW-0240">DNA-directed RNA polymerase</keyword>
<dbReference type="InterPro" id="IPR034151">
    <property type="entry name" value="TOPRIM_DnaG_bac"/>
</dbReference>
<feature type="coiled-coil region" evidence="15">
    <location>
        <begin position="550"/>
        <end position="611"/>
    </location>
</feature>
<dbReference type="HAMAP" id="MF_00974">
    <property type="entry name" value="DNA_primase_DnaG"/>
    <property type="match status" value="1"/>
</dbReference>
<evidence type="ECO:0000256" key="6">
    <source>
        <dbReference type="ARBA" id="ARBA00022723"/>
    </source>
</evidence>
<organism evidence="18 19">
    <name type="scientific">Aureliella helgolandensis</name>
    <dbReference type="NCBI Taxonomy" id="2527968"/>
    <lineage>
        <taxon>Bacteria</taxon>
        <taxon>Pseudomonadati</taxon>
        <taxon>Planctomycetota</taxon>
        <taxon>Planctomycetia</taxon>
        <taxon>Pirellulales</taxon>
        <taxon>Pirellulaceae</taxon>
        <taxon>Aureliella</taxon>
    </lineage>
</organism>
<dbReference type="GO" id="GO:1990077">
    <property type="term" value="C:primosome complex"/>
    <property type="evidence" value="ECO:0007669"/>
    <property type="project" value="UniProtKB-KW"/>
</dbReference>
<comment type="catalytic activity">
    <reaction evidence="12">
        <text>ssDNA + n NTP = ssDNA/pppN(pN)n-1 hybrid + (n-1) diphosphate.</text>
        <dbReference type="EC" id="2.7.7.101"/>
    </reaction>
</comment>
<dbReference type="PROSITE" id="PS50880">
    <property type="entry name" value="TOPRIM"/>
    <property type="match status" value="1"/>
</dbReference>
<evidence type="ECO:0000256" key="4">
    <source>
        <dbReference type="ARBA" id="ARBA00022695"/>
    </source>
</evidence>
<comment type="cofactor">
    <cofactor evidence="12 13 14">
        <name>Zn(2+)</name>
        <dbReference type="ChEBI" id="CHEBI:29105"/>
    </cofactor>
    <text evidence="12 13 14">Binds 1 zinc ion per monomer.</text>
</comment>
<dbReference type="Pfam" id="PF08275">
    <property type="entry name" value="DNAG_N"/>
    <property type="match status" value="1"/>
</dbReference>
<dbReference type="GO" id="GO:0003677">
    <property type="term" value="F:DNA binding"/>
    <property type="evidence" value="ECO:0007669"/>
    <property type="project" value="UniProtKB-KW"/>
</dbReference>
<dbReference type="InterPro" id="IPR006171">
    <property type="entry name" value="TOPRIM_dom"/>
</dbReference>
<dbReference type="GO" id="GO:0003899">
    <property type="term" value="F:DNA-directed RNA polymerase activity"/>
    <property type="evidence" value="ECO:0007669"/>
    <property type="project" value="UniProtKB-UniRule"/>
</dbReference>
<dbReference type="InterPro" id="IPR050219">
    <property type="entry name" value="DnaG_primase"/>
</dbReference>